<evidence type="ECO:0000313" key="1">
    <source>
        <dbReference type="EMBL" id="KAK9787496.1"/>
    </source>
</evidence>
<reference evidence="1 2" key="1">
    <citation type="journal article" date="2024" name="Nat. Commun.">
        <title>Phylogenomics reveals the evolutionary origins of lichenization in chlorophyte algae.</title>
        <authorList>
            <person name="Puginier C."/>
            <person name="Libourel C."/>
            <person name="Otte J."/>
            <person name="Skaloud P."/>
            <person name="Haon M."/>
            <person name="Grisel S."/>
            <person name="Petersen M."/>
            <person name="Berrin J.G."/>
            <person name="Delaux P.M."/>
            <person name="Dal Grande F."/>
            <person name="Keller J."/>
        </authorList>
    </citation>
    <scope>NUCLEOTIDE SEQUENCE [LARGE SCALE GENOMIC DNA]</scope>
    <source>
        <strain evidence="1 2">SAG 2036</strain>
    </source>
</reference>
<dbReference type="Proteomes" id="UP001465755">
    <property type="component" value="Unassembled WGS sequence"/>
</dbReference>
<protein>
    <submittedName>
        <fullName evidence="1">Uncharacterized protein</fullName>
    </submittedName>
</protein>
<dbReference type="AlphaFoldDB" id="A0AAW1NQD3"/>
<sequence length="67" mass="7418">MELQEATKHLTDIRPCGPKTDAIRGATFDLLDGRHFDEFAGLPPISYSILSPDQRREVQHKVASIAG</sequence>
<proteinExistence type="predicted"/>
<name>A0AAW1NQD3_9CHLO</name>
<evidence type="ECO:0000313" key="2">
    <source>
        <dbReference type="Proteomes" id="UP001465755"/>
    </source>
</evidence>
<accession>A0AAW1NQD3</accession>
<dbReference type="EMBL" id="JALJOQ010000247">
    <property type="protein sequence ID" value="KAK9787496.1"/>
    <property type="molecule type" value="Genomic_DNA"/>
</dbReference>
<dbReference type="Gene3D" id="3.90.190.10">
    <property type="entry name" value="Protein tyrosine phosphatase superfamily"/>
    <property type="match status" value="1"/>
</dbReference>
<organism evidence="1 2">
    <name type="scientific">Symbiochloris irregularis</name>
    <dbReference type="NCBI Taxonomy" id="706552"/>
    <lineage>
        <taxon>Eukaryota</taxon>
        <taxon>Viridiplantae</taxon>
        <taxon>Chlorophyta</taxon>
        <taxon>core chlorophytes</taxon>
        <taxon>Trebouxiophyceae</taxon>
        <taxon>Trebouxiales</taxon>
        <taxon>Trebouxiaceae</taxon>
        <taxon>Symbiochloris</taxon>
    </lineage>
</organism>
<comment type="caution">
    <text evidence="1">The sequence shown here is derived from an EMBL/GenBank/DDBJ whole genome shotgun (WGS) entry which is preliminary data.</text>
</comment>
<dbReference type="InterPro" id="IPR029021">
    <property type="entry name" value="Prot-tyrosine_phosphatase-like"/>
</dbReference>
<keyword evidence="2" id="KW-1185">Reference proteome</keyword>
<gene>
    <name evidence="1" type="ORF">WJX73_006354</name>
</gene>